<gene>
    <name evidence="16" type="ORF">D9Q98_005389</name>
</gene>
<dbReference type="Gene3D" id="3.30.1240.20">
    <property type="match status" value="1"/>
</dbReference>
<evidence type="ECO:0000256" key="6">
    <source>
        <dbReference type="ARBA" id="ARBA00012730"/>
    </source>
</evidence>
<feature type="active site" description="Proton donor/acceptor" evidence="12">
    <location>
        <position position="55"/>
    </location>
</feature>
<dbReference type="GO" id="GO:0009298">
    <property type="term" value="P:GDP-mannose biosynthetic process"/>
    <property type="evidence" value="ECO:0007669"/>
    <property type="project" value="InterPro"/>
</dbReference>
<dbReference type="CDD" id="cd02585">
    <property type="entry name" value="HAD_PMM"/>
    <property type="match status" value="1"/>
</dbReference>
<comment type="catalytic activity">
    <reaction evidence="1 15">
        <text>alpha-D-mannose 1-phosphate = D-mannose 6-phosphate</text>
        <dbReference type="Rhea" id="RHEA:11140"/>
        <dbReference type="ChEBI" id="CHEBI:58409"/>
        <dbReference type="ChEBI" id="CHEBI:58735"/>
        <dbReference type="EC" id="5.4.2.8"/>
    </reaction>
</comment>
<feature type="binding site" evidence="14">
    <location>
        <position position="266"/>
    </location>
    <ligand>
        <name>Mg(2+)</name>
        <dbReference type="ChEBI" id="CHEBI:18420"/>
        <label>1</label>
    </ligand>
</feature>
<dbReference type="InterPro" id="IPR023214">
    <property type="entry name" value="HAD_sf"/>
</dbReference>
<feature type="binding site" evidence="13">
    <location>
        <position position="175"/>
    </location>
    <ligand>
        <name>alpha-D-mannose 1-phosphate</name>
        <dbReference type="ChEBI" id="CHEBI:58409"/>
    </ligand>
</feature>
<dbReference type="PANTHER" id="PTHR10466:SF0">
    <property type="entry name" value="PHOSPHOMANNOMUTASE"/>
    <property type="match status" value="1"/>
</dbReference>
<dbReference type="GO" id="GO:0006013">
    <property type="term" value="P:mannose metabolic process"/>
    <property type="evidence" value="ECO:0007669"/>
    <property type="project" value="TreeGrafter"/>
</dbReference>
<keyword evidence="8 15" id="KW-0963">Cytoplasm</keyword>
<comment type="caution">
    <text evidence="16">The sequence shown here is derived from an EMBL/GenBank/DDBJ whole genome shotgun (WGS) entry which is preliminary data.</text>
</comment>
<proteinExistence type="inferred from homology"/>
<dbReference type="SFLD" id="SFLDS00003">
    <property type="entry name" value="Haloacid_Dehalogenase"/>
    <property type="match status" value="1"/>
</dbReference>
<dbReference type="SFLD" id="SFLDF00445">
    <property type="entry name" value="alpha-phosphomannomutase"/>
    <property type="match status" value="1"/>
</dbReference>
<dbReference type="EC" id="5.4.2.8" evidence="6 15"/>
<evidence type="ECO:0000256" key="8">
    <source>
        <dbReference type="ARBA" id="ARBA00022490"/>
    </source>
</evidence>
<feature type="binding site" evidence="14">
    <location>
        <position position="249"/>
    </location>
    <ligand>
        <name>Mg(2+)</name>
        <dbReference type="ChEBI" id="CHEBI:18420"/>
        <label>1</label>
    </ligand>
</feature>
<dbReference type="NCBIfam" id="TIGR01484">
    <property type="entry name" value="HAD-SF-IIB"/>
    <property type="match status" value="1"/>
</dbReference>
<evidence type="ECO:0000256" key="13">
    <source>
        <dbReference type="PIRSR" id="PIRSR605002-2"/>
    </source>
</evidence>
<feature type="binding site" evidence="14">
    <location>
        <position position="261"/>
    </location>
    <ligand>
        <name>Mg(2+)</name>
        <dbReference type="ChEBI" id="CHEBI:18420"/>
        <label>1</label>
    </ligand>
</feature>
<evidence type="ECO:0000256" key="7">
    <source>
        <dbReference type="ARBA" id="ARBA00021706"/>
    </source>
</evidence>
<dbReference type="PANTHER" id="PTHR10466">
    <property type="entry name" value="PHOSPHOMANNOMUTASE"/>
    <property type="match status" value="1"/>
</dbReference>
<dbReference type="SFLD" id="SFLDG01140">
    <property type="entry name" value="C2.B:_Phosphomannomutase_and_P"/>
    <property type="match status" value="1"/>
</dbReference>
<sequence length="289" mass="32709">MASSLPLHHLFAFCDHCCHRATHRLLPRFCSGKSTGVNGSSDRMAKRVLCLFDVDGTLTAARKDVEQDMIEEMQRLRKIVTIGTVGGSDLVKQMEQLGKTVLQDFDYVFAENGLVAYKQGELLAVQSLRTHLGEDNLKEFINFCLKYLADIDIPLKRGTFIEFRNGMINVSPVGRNCSQEERDAFEVFDLANGIRAKFVDTLRERFAHLDLTFSVGGQISFDVFPRGWDKTYCLRYVKSDFDEIHFFGDKTHEGGNDYEIFASKDTVGHTVTGPSDTIRQLRELFPLSS</sequence>
<comment type="similarity">
    <text evidence="4 15">Belongs to the eukaryotic PMM family.</text>
</comment>
<comment type="subunit">
    <text evidence="5 15">Homodimer.</text>
</comment>
<dbReference type="InterPro" id="IPR036412">
    <property type="entry name" value="HAD-like_sf"/>
</dbReference>
<evidence type="ECO:0000256" key="14">
    <source>
        <dbReference type="PIRSR" id="PIRSR605002-3"/>
    </source>
</evidence>
<reference evidence="16" key="2">
    <citation type="submission" date="2020-11" db="EMBL/GenBank/DDBJ databases">
        <authorList>
            <person name="Cecchin M."/>
            <person name="Marcolungo L."/>
            <person name="Rossato M."/>
            <person name="Girolomoni L."/>
            <person name="Cosentino E."/>
            <person name="Cuine S."/>
            <person name="Li-Beisson Y."/>
            <person name="Delledonne M."/>
            <person name="Ballottari M."/>
        </authorList>
    </citation>
    <scope>NUCLEOTIDE SEQUENCE</scope>
    <source>
        <strain evidence="16">211/11P</strain>
        <tissue evidence="16">Whole cell</tissue>
    </source>
</reference>
<dbReference type="Proteomes" id="UP001055712">
    <property type="component" value="Unassembled WGS sequence"/>
</dbReference>
<evidence type="ECO:0000256" key="2">
    <source>
        <dbReference type="ARBA" id="ARBA00004496"/>
    </source>
</evidence>
<feature type="binding site" evidence="14">
    <location>
        <position position="53"/>
    </location>
    <ligand>
        <name>Mg(2+)</name>
        <dbReference type="ChEBI" id="CHEBI:18420"/>
        <label>1</label>
    </ligand>
</feature>
<dbReference type="Gene3D" id="3.40.50.1000">
    <property type="entry name" value="HAD superfamily/HAD-like"/>
    <property type="match status" value="1"/>
</dbReference>
<evidence type="ECO:0000256" key="1">
    <source>
        <dbReference type="ARBA" id="ARBA00000586"/>
    </source>
</evidence>
<evidence type="ECO:0000313" key="16">
    <source>
        <dbReference type="EMBL" id="KAI3429293.1"/>
    </source>
</evidence>
<organism evidence="16 17">
    <name type="scientific">Chlorella vulgaris</name>
    <name type="common">Green alga</name>
    <dbReference type="NCBI Taxonomy" id="3077"/>
    <lineage>
        <taxon>Eukaryota</taxon>
        <taxon>Viridiplantae</taxon>
        <taxon>Chlorophyta</taxon>
        <taxon>core chlorophytes</taxon>
        <taxon>Trebouxiophyceae</taxon>
        <taxon>Chlorellales</taxon>
        <taxon>Chlorellaceae</taxon>
        <taxon>Chlorella clade</taxon>
        <taxon>Chlorella</taxon>
    </lineage>
</organism>
<dbReference type="GO" id="GO:0006487">
    <property type="term" value="P:protein N-linked glycosylation"/>
    <property type="evidence" value="ECO:0007669"/>
    <property type="project" value="TreeGrafter"/>
</dbReference>
<dbReference type="EMBL" id="SIDB01000008">
    <property type="protein sequence ID" value="KAI3429293.1"/>
    <property type="molecule type" value="Genomic_DNA"/>
</dbReference>
<name>A0A9D4YVW6_CHLVU</name>
<dbReference type="GO" id="GO:0046872">
    <property type="term" value="F:metal ion binding"/>
    <property type="evidence" value="ECO:0007669"/>
    <property type="project" value="UniProtKB-KW"/>
</dbReference>
<feature type="binding site" evidence="13">
    <location>
        <position position="62"/>
    </location>
    <ligand>
        <name>alpha-D-mannose 1-phosphate</name>
        <dbReference type="ChEBI" id="CHEBI:58409"/>
    </ligand>
</feature>
<evidence type="ECO:0000313" key="17">
    <source>
        <dbReference type="Proteomes" id="UP001055712"/>
    </source>
</evidence>
<feature type="active site" description="Nucleophile" evidence="12">
    <location>
        <position position="53"/>
    </location>
</feature>
<feature type="binding site" evidence="14">
    <location>
        <position position="55"/>
    </location>
    <ligand>
        <name>Mg(2+)</name>
        <dbReference type="ChEBI" id="CHEBI:18420"/>
        <label>1</label>
    </ligand>
</feature>
<comment type="function">
    <text evidence="15">Catalyzes the interconversion of mannose-6-phosphate to mannose-1-phosphate, the precursor for the synthesis of GDP-mannose. GDP-mannose is an essential sugar nucleotide for the synthesis of D-mannose-containing cell wall polysaccharides (galactomannans and glucomannans), glycolipids, glycoproteins and the antioxidant L-ascorbate.</text>
</comment>
<feature type="binding site" evidence="13">
    <location>
        <position position="182"/>
    </location>
    <ligand>
        <name>alpha-D-mannose 1-phosphate</name>
        <dbReference type="ChEBI" id="CHEBI:58409"/>
    </ligand>
</feature>
<feature type="binding site" evidence="13">
    <location>
        <position position="220"/>
    </location>
    <ligand>
        <name>alpha-D-mannose 1-phosphate</name>
        <dbReference type="ChEBI" id="CHEBI:58409"/>
    </ligand>
</feature>
<protein>
    <recommendedName>
        <fullName evidence="7 15">Phosphomannomutase</fullName>
        <ecNumber evidence="6 15">5.4.2.8</ecNumber>
    </recommendedName>
</protein>
<dbReference type="GO" id="GO:0005829">
    <property type="term" value="C:cytosol"/>
    <property type="evidence" value="ECO:0007669"/>
    <property type="project" value="TreeGrafter"/>
</dbReference>
<evidence type="ECO:0000256" key="10">
    <source>
        <dbReference type="ARBA" id="ARBA00022842"/>
    </source>
</evidence>
<dbReference type="SUPFAM" id="SSF56784">
    <property type="entry name" value="HAD-like"/>
    <property type="match status" value="1"/>
</dbReference>
<dbReference type="InterPro" id="IPR006379">
    <property type="entry name" value="HAD-SF_hydro_IIB"/>
</dbReference>
<dbReference type="AlphaFoldDB" id="A0A9D4YVW6"/>
<evidence type="ECO:0000256" key="5">
    <source>
        <dbReference type="ARBA" id="ARBA00011738"/>
    </source>
</evidence>
<reference evidence="16" key="1">
    <citation type="journal article" date="2019" name="Plant J.">
        <title>Chlorella vulgaris genome assembly and annotation reveals the molecular basis for metabolic acclimation to high light conditions.</title>
        <authorList>
            <person name="Cecchin M."/>
            <person name="Marcolungo L."/>
            <person name="Rossato M."/>
            <person name="Girolomoni L."/>
            <person name="Cosentino E."/>
            <person name="Cuine S."/>
            <person name="Li-Beisson Y."/>
            <person name="Delledonne M."/>
            <person name="Ballottari M."/>
        </authorList>
    </citation>
    <scope>NUCLEOTIDE SEQUENCE</scope>
    <source>
        <strain evidence="16">211/11P</strain>
    </source>
</reference>
<feature type="binding site" evidence="13">
    <location>
        <position position="222"/>
    </location>
    <ligand>
        <name>alpha-D-mannose 1-phosphate</name>
        <dbReference type="ChEBI" id="CHEBI:58409"/>
    </ligand>
</feature>
<evidence type="ECO:0000256" key="4">
    <source>
        <dbReference type="ARBA" id="ARBA00009736"/>
    </source>
</evidence>
<dbReference type="OrthoDB" id="10264771at2759"/>
<feature type="binding site" evidence="13">
    <location>
        <position position="164"/>
    </location>
    <ligand>
        <name>alpha-D-mannose 1-phosphate</name>
        <dbReference type="ChEBI" id="CHEBI:58409"/>
    </ligand>
</feature>
<keyword evidence="11 15" id="KW-0413">Isomerase</keyword>
<comment type="subcellular location">
    <subcellularLocation>
        <location evidence="2 15">Cytoplasm</location>
    </subcellularLocation>
</comment>
<keyword evidence="17" id="KW-1185">Reference proteome</keyword>
<dbReference type="SFLD" id="SFLDG01143">
    <property type="entry name" value="C2.B.3:_Phosphomannomutase_Lik"/>
    <property type="match status" value="1"/>
</dbReference>
<evidence type="ECO:0000256" key="15">
    <source>
        <dbReference type="RuleBase" id="RU361118"/>
    </source>
</evidence>
<dbReference type="FunFam" id="3.30.1240.20:FF:000001">
    <property type="entry name" value="Phosphomannomutase"/>
    <property type="match status" value="1"/>
</dbReference>
<dbReference type="InterPro" id="IPR043169">
    <property type="entry name" value="PMM_cap"/>
</dbReference>
<evidence type="ECO:0000256" key="9">
    <source>
        <dbReference type="ARBA" id="ARBA00022723"/>
    </source>
</evidence>
<evidence type="ECO:0000256" key="11">
    <source>
        <dbReference type="ARBA" id="ARBA00023235"/>
    </source>
</evidence>
<dbReference type="Pfam" id="PF03332">
    <property type="entry name" value="PMM"/>
    <property type="match status" value="1"/>
</dbReference>
<keyword evidence="9 14" id="KW-0479">Metal-binding</keyword>
<keyword evidence="10 14" id="KW-0460">Magnesium</keyword>
<evidence type="ECO:0000256" key="12">
    <source>
        <dbReference type="PIRSR" id="PIRSR605002-1"/>
    </source>
</evidence>
<comment type="pathway">
    <text evidence="3 15">Nucleotide-sugar biosynthesis; GDP-alpha-D-mannose biosynthesis; alpha-D-mannose 1-phosphate from D-fructose 6-phosphate: step 2/2.</text>
</comment>
<comment type="cofactor">
    <cofactor evidence="14">
        <name>Mg(2+)</name>
        <dbReference type="ChEBI" id="CHEBI:18420"/>
    </cofactor>
</comment>
<evidence type="ECO:0000256" key="3">
    <source>
        <dbReference type="ARBA" id="ARBA00004699"/>
    </source>
</evidence>
<accession>A0A9D4YVW6</accession>
<dbReference type="GO" id="GO:0004615">
    <property type="term" value="F:phosphomannomutase activity"/>
    <property type="evidence" value="ECO:0007669"/>
    <property type="project" value="UniProtKB-EC"/>
</dbReference>
<dbReference type="InterPro" id="IPR005002">
    <property type="entry name" value="PMM"/>
</dbReference>